<dbReference type="Proteomes" id="UP000615446">
    <property type="component" value="Unassembled WGS sequence"/>
</dbReference>
<evidence type="ECO:0000313" key="2">
    <source>
        <dbReference type="Proteomes" id="UP000615446"/>
    </source>
</evidence>
<proteinExistence type="predicted"/>
<comment type="caution">
    <text evidence="1">The sequence shown here is derived from an EMBL/GenBank/DDBJ whole genome shotgun (WGS) entry which is preliminary data.</text>
</comment>
<dbReference type="AlphaFoldDB" id="A0A8H3MC41"/>
<reference evidence="1" key="1">
    <citation type="submission" date="2019-10" db="EMBL/GenBank/DDBJ databases">
        <title>Conservation and host-specific expression of non-tandemly repeated heterogenous ribosome RNA gene in arbuscular mycorrhizal fungi.</title>
        <authorList>
            <person name="Maeda T."/>
            <person name="Kobayashi Y."/>
            <person name="Nakagawa T."/>
            <person name="Ezawa T."/>
            <person name="Yamaguchi K."/>
            <person name="Bino T."/>
            <person name="Nishimoto Y."/>
            <person name="Shigenobu S."/>
            <person name="Kawaguchi M."/>
        </authorList>
    </citation>
    <scope>NUCLEOTIDE SEQUENCE</scope>
    <source>
        <strain evidence="1">HR1</strain>
    </source>
</reference>
<name>A0A8H3MC41_9GLOM</name>
<accession>A0A8H3MC41</accession>
<protein>
    <submittedName>
        <fullName evidence="1">Uncharacterized protein</fullName>
    </submittedName>
</protein>
<gene>
    <name evidence="1" type="ORF">RCL2_003077100</name>
</gene>
<organism evidence="1 2">
    <name type="scientific">Rhizophagus clarus</name>
    <dbReference type="NCBI Taxonomy" id="94130"/>
    <lineage>
        <taxon>Eukaryota</taxon>
        <taxon>Fungi</taxon>
        <taxon>Fungi incertae sedis</taxon>
        <taxon>Mucoromycota</taxon>
        <taxon>Glomeromycotina</taxon>
        <taxon>Glomeromycetes</taxon>
        <taxon>Glomerales</taxon>
        <taxon>Glomeraceae</taxon>
        <taxon>Rhizophagus</taxon>
    </lineage>
</organism>
<evidence type="ECO:0000313" key="1">
    <source>
        <dbReference type="EMBL" id="GET04469.1"/>
    </source>
</evidence>
<dbReference type="EMBL" id="BLAL01000356">
    <property type="protein sequence ID" value="GET04469.1"/>
    <property type="molecule type" value="Genomic_DNA"/>
</dbReference>
<sequence>MDFESIFLGNKDNYKDAFANDKNTSNFISKIKHFIYYSDVEIATKLSNKKLASVIWLGRIIEKWDLLAKALFLDINTNTSTKQIMIAPNTNTGNDTEDEASECTTVSKSHPQILESAELRLAPMKGVTDIQPAFNYSEPAPTPMEVNDLINITTSSITDKNLTLSSPILAEETQSNNYETSLTAEGTWHTLKKIKNLKATLEAIKSFTIQNRNSMHAVKNEDTPVTFDAYIKISDIDAYYKIEDKIVYIEILTCLKLSKNNPNTITVFITIKDLDQCKLLKDIWSIDINQILYYFMPANTAEQGLSLKKEFSGEFVSHNPRHAKRGPHIPTAQIIPDCVTGTNKIALEKRRQKPSLEWTSISDTMITEQNSSFSANSLTNHTDGIVKGNPDLRNMESAVQGQDPHPLISGQSDMITTISESDIRDIQILLHRERLVFTQTNIHYNSNNLEHRNNFINLTIGFHNINELVVTPQKLIYLVEWCNYNHFDFMGIAETNINITNLQFRFNNHSFPNYTQTDYNLIGSHKYSDKLKGSGVDINSLKSFEIKGIPLCFTHFDLVDSFRFFKPYDREFSWYRWISDISKRIDTLTDSNHDIVAVTIYISNLLPVAFKHTQLIPPHDASFRSMNIKMDDITAFHWSNYETVLTEANSLFGPLIKEFYNALDLMIIDEAKVHDTINNRWIQIKNLISSVAVQTLPQRKKRSSYLKDNIVSHKNKSRELKSLEKHITSLFVFIHEVL</sequence>